<evidence type="ECO:0000259" key="2">
    <source>
        <dbReference type="Pfam" id="PF03572"/>
    </source>
</evidence>
<keyword evidence="4" id="KW-1185">Reference proteome</keyword>
<feature type="chain" id="PRO_5030913370" description="Tail specific protease domain-containing protein" evidence="1">
    <location>
        <begin position="25"/>
        <end position="483"/>
    </location>
</feature>
<dbReference type="Pfam" id="PF03572">
    <property type="entry name" value="Peptidase_S41"/>
    <property type="match status" value="1"/>
</dbReference>
<sequence length="483" mass="52410">MRRRTFLKAGGAAALGGLSARSWAADLTSPGDLAGDVAILRQALTLHPGLYRYQSPQAFEARLQRFGAAFTAAPDLTGRYLALTRLTAAIRCGHSYGNFFNQKKAVAAELFDRRTRLPFHFVWIDRAMVVSSDPAGGLPRGTRILAVNGQDPAVLRDRLLPLIRSDGHNDAKRISLLEVRGDDRIETFDVFQGLVAPPAGGEHRLMVEEPGGRRREVRLPAIGLAARQATMTEAAVKPDQPLWQWAMRPDGVAVLTMPGWAIWDSKWDWKGWLGERLDSLPGAKGLIVDLRDNEGGADCGDFILARLIDRPWTPPALHQRLRFRRTPAALDPYLDTWDDSFRTLGEKATPLSDGFFLRPAGEDALSIAPAGKRLPVKVAVLTGPVNSSATFQFALNMRAIGEGKLYGRPTGGNLRGINGGCFFFVRLPASGLEFDLPLVGYYPEGSQPDAGLAPDVALAPTIADIAAGRDPVLERAAADLARG</sequence>
<dbReference type="RefSeq" id="WP_168069586.1">
    <property type="nucleotide sequence ID" value="NZ_JAATJC010000001.1"/>
</dbReference>
<dbReference type="SUPFAM" id="SSF52096">
    <property type="entry name" value="ClpP/crotonase"/>
    <property type="match status" value="1"/>
</dbReference>
<dbReference type="InterPro" id="IPR029045">
    <property type="entry name" value="ClpP/crotonase-like_dom_sf"/>
</dbReference>
<organism evidence="3 4">
    <name type="scientific">Sphingomonas kaistensis</name>
    <dbReference type="NCBI Taxonomy" id="298708"/>
    <lineage>
        <taxon>Bacteria</taxon>
        <taxon>Pseudomonadati</taxon>
        <taxon>Pseudomonadota</taxon>
        <taxon>Alphaproteobacteria</taxon>
        <taxon>Sphingomonadales</taxon>
        <taxon>Sphingomonadaceae</taxon>
        <taxon>Sphingomonas</taxon>
    </lineage>
</organism>
<evidence type="ECO:0000256" key="1">
    <source>
        <dbReference type="SAM" id="SignalP"/>
    </source>
</evidence>
<feature type="domain" description="Tail specific protease" evidence="2">
    <location>
        <begin position="252"/>
        <end position="413"/>
    </location>
</feature>
<name>A0A7X5Y9H4_9SPHN</name>
<protein>
    <recommendedName>
        <fullName evidence="2">Tail specific protease domain-containing protein</fullName>
    </recommendedName>
</protein>
<evidence type="ECO:0000313" key="3">
    <source>
        <dbReference type="EMBL" id="NJC06400.1"/>
    </source>
</evidence>
<comment type="caution">
    <text evidence="3">The sequence shown here is derived from an EMBL/GenBank/DDBJ whole genome shotgun (WGS) entry which is preliminary data.</text>
</comment>
<accession>A0A7X5Y9H4</accession>
<keyword evidence="1" id="KW-0732">Signal</keyword>
<dbReference type="AlphaFoldDB" id="A0A7X5Y9H4"/>
<feature type="signal peptide" evidence="1">
    <location>
        <begin position="1"/>
        <end position="24"/>
    </location>
</feature>
<dbReference type="EMBL" id="JAATJC010000001">
    <property type="protein sequence ID" value="NJC06400.1"/>
    <property type="molecule type" value="Genomic_DNA"/>
</dbReference>
<dbReference type="GO" id="GO:0006508">
    <property type="term" value="P:proteolysis"/>
    <property type="evidence" value="ECO:0007669"/>
    <property type="project" value="InterPro"/>
</dbReference>
<dbReference type="Proteomes" id="UP000558192">
    <property type="component" value="Unassembled WGS sequence"/>
</dbReference>
<evidence type="ECO:0000313" key="4">
    <source>
        <dbReference type="Proteomes" id="UP000558192"/>
    </source>
</evidence>
<dbReference type="GO" id="GO:0008236">
    <property type="term" value="F:serine-type peptidase activity"/>
    <property type="evidence" value="ECO:0007669"/>
    <property type="project" value="InterPro"/>
</dbReference>
<proteinExistence type="predicted"/>
<dbReference type="InterPro" id="IPR005151">
    <property type="entry name" value="Tail-specific_protease"/>
</dbReference>
<dbReference type="Gene3D" id="3.90.226.10">
    <property type="entry name" value="2-enoyl-CoA Hydratase, Chain A, domain 1"/>
    <property type="match status" value="1"/>
</dbReference>
<reference evidence="3 4" key="1">
    <citation type="submission" date="2020-03" db="EMBL/GenBank/DDBJ databases">
        <title>Genomic Encyclopedia of Type Strains, Phase IV (KMG-IV): sequencing the most valuable type-strain genomes for metagenomic binning, comparative biology and taxonomic classification.</title>
        <authorList>
            <person name="Goeker M."/>
        </authorList>
    </citation>
    <scope>NUCLEOTIDE SEQUENCE [LARGE SCALE GENOMIC DNA]</scope>
    <source>
        <strain evidence="3 4">DSM 16846</strain>
    </source>
</reference>
<gene>
    <name evidence="3" type="ORF">GGQ97_002193</name>
</gene>